<feature type="region of interest" description="Disordered" evidence="1">
    <location>
        <begin position="88"/>
        <end position="123"/>
    </location>
</feature>
<gene>
    <name evidence="2" type="ORF">ECRASSUSDP1_LOCUS12669</name>
</gene>
<dbReference type="AlphaFoldDB" id="A0AAD1UL20"/>
<protein>
    <submittedName>
        <fullName evidence="2">Uncharacterized protein</fullName>
    </submittedName>
</protein>
<evidence type="ECO:0000313" key="3">
    <source>
        <dbReference type="Proteomes" id="UP001295684"/>
    </source>
</evidence>
<proteinExistence type="predicted"/>
<dbReference type="EMBL" id="CAMPGE010012579">
    <property type="protein sequence ID" value="CAI2371348.1"/>
    <property type="molecule type" value="Genomic_DNA"/>
</dbReference>
<accession>A0AAD1UL20</accession>
<reference evidence="2" key="1">
    <citation type="submission" date="2023-07" db="EMBL/GenBank/DDBJ databases">
        <authorList>
            <consortium name="AG Swart"/>
            <person name="Singh M."/>
            <person name="Singh A."/>
            <person name="Seah K."/>
            <person name="Emmerich C."/>
        </authorList>
    </citation>
    <scope>NUCLEOTIDE SEQUENCE</scope>
    <source>
        <strain evidence="2">DP1</strain>
    </source>
</reference>
<sequence length="147" mass="16327">MSSRQITQTQVFFGLEKLETPAAKKVIFDSSQDTVRRIRNELLLAAKSEISHFNSLKCKFTVVKPQKEEVEIERTIILKKNFTFRASEGSTCMGSSKSVSDSDSEDGDHRSVSSDSDSSDDGLDDFLGEHIQLHIIDGKSGKVIKSL</sequence>
<evidence type="ECO:0000313" key="2">
    <source>
        <dbReference type="EMBL" id="CAI2371348.1"/>
    </source>
</evidence>
<evidence type="ECO:0000256" key="1">
    <source>
        <dbReference type="SAM" id="MobiDB-lite"/>
    </source>
</evidence>
<name>A0AAD1UL20_EUPCR</name>
<comment type="caution">
    <text evidence="2">The sequence shown here is derived from an EMBL/GenBank/DDBJ whole genome shotgun (WGS) entry which is preliminary data.</text>
</comment>
<dbReference type="Proteomes" id="UP001295684">
    <property type="component" value="Unassembled WGS sequence"/>
</dbReference>
<organism evidence="2 3">
    <name type="scientific">Euplotes crassus</name>
    <dbReference type="NCBI Taxonomy" id="5936"/>
    <lineage>
        <taxon>Eukaryota</taxon>
        <taxon>Sar</taxon>
        <taxon>Alveolata</taxon>
        <taxon>Ciliophora</taxon>
        <taxon>Intramacronucleata</taxon>
        <taxon>Spirotrichea</taxon>
        <taxon>Hypotrichia</taxon>
        <taxon>Euplotida</taxon>
        <taxon>Euplotidae</taxon>
        <taxon>Moneuplotes</taxon>
    </lineage>
</organism>
<keyword evidence="3" id="KW-1185">Reference proteome</keyword>